<comment type="similarity">
    <text evidence="1">Belongs to the eukaryotic mitochondrial porin family.</text>
</comment>
<keyword evidence="4" id="KW-1185">Reference proteome</keyword>
<dbReference type="CDD" id="cd07306">
    <property type="entry name" value="Porin3_VDAC"/>
    <property type="match status" value="1"/>
</dbReference>
<dbReference type="PANTHER" id="PTHR11743:SF70">
    <property type="entry name" value="GH26960P-RELATED"/>
    <property type="match status" value="1"/>
</dbReference>
<evidence type="ECO:0000313" key="3">
    <source>
        <dbReference type="EMBL" id="OMJ16902.1"/>
    </source>
</evidence>
<dbReference type="GO" id="GO:0008308">
    <property type="term" value="F:voltage-gated monoatomic anion channel activity"/>
    <property type="evidence" value="ECO:0007669"/>
    <property type="project" value="InterPro"/>
</dbReference>
<protein>
    <submittedName>
        <fullName evidence="3">Mitochondrial outer membrane protein porin</fullName>
    </submittedName>
</protein>
<evidence type="ECO:0000313" key="4">
    <source>
        <dbReference type="Proteomes" id="UP000187429"/>
    </source>
</evidence>
<keyword evidence="2" id="KW-0812">Transmembrane</keyword>
<dbReference type="OrthoDB" id="7827681at2759"/>
<dbReference type="PRINTS" id="PR00185">
    <property type="entry name" value="EUKARYTPORIN"/>
</dbReference>
<name>A0A1R1XQI2_9FUNG</name>
<evidence type="ECO:0000256" key="2">
    <source>
        <dbReference type="ARBA" id="ARBA00023114"/>
    </source>
</evidence>
<sequence length="289" mass="30705">MIPPKYADVMKPANDMFGKDFPIGVDKLEVKTKAANGTAFTVNGSRNSTSGGINAEFTVKASNLLKNLTITDKINTNNHFTVELESENAFTKGLKIDAAGVISLASDGKAPSLKSNLFFKQDNLHFHLNSDLLNGPVVSSDAVVAQNGFLVGAEVSYDFAKSNVKASNLLVGYAASDYNAVIQTSNTFNLVTAAVFQRIRPGVLDTASRATINLNQKADAAFAKMEVAAKYSLDKTSFVKAKVASDGNLGLSYSQIIRPGVTALFATSANLSNLPESKNLVGFSLTFES</sequence>
<dbReference type="GO" id="GO:0015288">
    <property type="term" value="F:porin activity"/>
    <property type="evidence" value="ECO:0007669"/>
    <property type="project" value="UniProtKB-KW"/>
</dbReference>
<dbReference type="EMBL" id="LSSM01003746">
    <property type="protein sequence ID" value="OMJ16902.1"/>
    <property type="molecule type" value="Genomic_DNA"/>
</dbReference>
<dbReference type="GO" id="GO:0046930">
    <property type="term" value="C:pore complex"/>
    <property type="evidence" value="ECO:0007669"/>
    <property type="project" value="UniProtKB-KW"/>
</dbReference>
<keyword evidence="2" id="KW-0626">Porin</keyword>
<organism evidence="3 4">
    <name type="scientific">Smittium culicis</name>
    <dbReference type="NCBI Taxonomy" id="133412"/>
    <lineage>
        <taxon>Eukaryota</taxon>
        <taxon>Fungi</taxon>
        <taxon>Fungi incertae sedis</taxon>
        <taxon>Zoopagomycota</taxon>
        <taxon>Kickxellomycotina</taxon>
        <taxon>Harpellomycetes</taxon>
        <taxon>Harpellales</taxon>
        <taxon>Legeriomycetaceae</taxon>
        <taxon>Smittium</taxon>
    </lineage>
</organism>
<keyword evidence="2" id="KW-0813">Transport</keyword>
<dbReference type="InterPro" id="IPR001925">
    <property type="entry name" value="Porin_Euk"/>
</dbReference>
<reference evidence="4" key="1">
    <citation type="submission" date="2017-01" db="EMBL/GenBank/DDBJ databases">
        <authorList>
            <person name="Wang Y."/>
            <person name="White M."/>
            <person name="Kvist S."/>
            <person name="Moncalvo J.-M."/>
        </authorList>
    </citation>
    <scope>NUCLEOTIDE SEQUENCE [LARGE SCALE GENOMIC DNA]</scope>
    <source>
        <strain evidence="4">ID-206-W2</strain>
    </source>
</reference>
<dbReference type="InterPro" id="IPR023614">
    <property type="entry name" value="Porin_dom_sf"/>
</dbReference>
<dbReference type="InterPro" id="IPR027246">
    <property type="entry name" value="Porin_Euk/Tom40"/>
</dbReference>
<dbReference type="PANTHER" id="PTHR11743">
    <property type="entry name" value="VOLTAGE-DEPENDENT ANION-SELECTIVE CHANNEL"/>
    <property type="match status" value="1"/>
</dbReference>
<dbReference type="AlphaFoldDB" id="A0A1R1XQI2"/>
<comment type="caution">
    <text evidence="3">The sequence shown here is derived from an EMBL/GenBank/DDBJ whole genome shotgun (WGS) entry which is preliminary data.</text>
</comment>
<accession>A0A1R1XQI2</accession>
<dbReference type="Pfam" id="PF01459">
    <property type="entry name" value="Porin_3"/>
    <property type="match status" value="1"/>
</dbReference>
<proteinExistence type="inferred from homology"/>
<dbReference type="GO" id="GO:0005741">
    <property type="term" value="C:mitochondrial outer membrane"/>
    <property type="evidence" value="ECO:0007669"/>
    <property type="project" value="InterPro"/>
</dbReference>
<gene>
    <name evidence="3" type="ORF">AYI69_g7657</name>
</gene>
<keyword evidence="2" id="KW-0406">Ion transport</keyword>
<evidence type="ECO:0000256" key="1">
    <source>
        <dbReference type="ARBA" id="ARBA00007780"/>
    </source>
</evidence>
<dbReference type="Gene3D" id="2.40.160.10">
    <property type="entry name" value="Porin"/>
    <property type="match status" value="1"/>
</dbReference>
<dbReference type="Proteomes" id="UP000187429">
    <property type="component" value="Unassembled WGS sequence"/>
</dbReference>